<dbReference type="PROSITE" id="PS50191">
    <property type="entry name" value="CRAL_TRIO"/>
    <property type="match status" value="1"/>
</dbReference>
<accession>A0AAV2BAV6</accession>
<name>A0AAV2BAV6_9ARAC</name>
<dbReference type="CDD" id="cd00170">
    <property type="entry name" value="SEC14"/>
    <property type="match status" value="1"/>
</dbReference>
<comment type="caution">
    <text evidence="2">The sequence shown here is derived from an EMBL/GenBank/DDBJ whole genome shotgun (WGS) entry which is preliminary data.</text>
</comment>
<dbReference type="Pfam" id="PF00650">
    <property type="entry name" value="CRAL_TRIO"/>
    <property type="match status" value="1"/>
</dbReference>
<gene>
    <name evidence="2" type="ORF">LARSCL_LOCUS18144</name>
</gene>
<dbReference type="SUPFAM" id="SSF52087">
    <property type="entry name" value="CRAL/TRIO domain"/>
    <property type="match status" value="1"/>
</dbReference>
<dbReference type="SMART" id="SM00516">
    <property type="entry name" value="SEC14"/>
    <property type="match status" value="1"/>
</dbReference>
<dbReference type="AlphaFoldDB" id="A0AAV2BAV6"/>
<evidence type="ECO:0000313" key="3">
    <source>
        <dbReference type="Proteomes" id="UP001497382"/>
    </source>
</evidence>
<evidence type="ECO:0000313" key="2">
    <source>
        <dbReference type="EMBL" id="CAL1293365.1"/>
    </source>
</evidence>
<reference evidence="2 3" key="1">
    <citation type="submission" date="2024-04" db="EMBL/GenBank/DDBJ databases">
        <authorList>
            <person name="Rising A."/>
            <person name="Reimegard J."/>
            <person name="Sonavane S."/>
            <person name="Akerstrom W."/>
            <person name="Nylinder S."/>
            <person name="Hedman E."/>
            <person name="Kallberg Y."/>
        </authorList>
    </citation>
    <scope>NUCLEOTIDE SEQUENCE [LARGE SCALE GENOMIC DNA]</scope>
</reference>
<dbReference type="PRINTS" id="PR00180">
    <property type="entry name" value="CRETINALDHBP"/>
</dbReference>
<dbReference type="PANTHER" id="PTHR10174:SF208">
    <property type="entry name" value="CRAL-TRIO DOMAIN-CONTAINING PROTEIN DDB_G0278031"/>
    <property type="match status" value="1"/>
</dbReference>
<dbReference type="Gene3D" id="1.20.5.1200">
    <property type="entry name" value="Alpha-tocopherol transfer"/>
    <property type="match status" value="1"/>
</dbReference>
<dbReference type="InterPro" id="IPR036273">
    <property type="entry name" value="CRAL/TRIO_N_dom_sf"/>
</dbReference>
<dbReference type="InterPro" id="IPR036865">
    <property type="entry name" value="CRAL-TRIO_dom_sf"/>
</dbReference>
<dbReference type="GO" id="GO:1902936">
    <property type="term" value="F:phosphatidylinositol bisphosphate binding"/>
    <property type="evidence" value="ECO:0007669"/>
    <property type="project" value="TreeGrafter"/>
</dbReference>
<feature type="domain" description="CRAL-TRIO" evidence="1">
    <location>
        <begin position="102"/>
        <end position="263"/>
    </location>
</feature>
<dbReference type="SUPFAM" id="SSF46938">
    <property type="entry name" value="CRAL/TRIO N-terminal domain"/>
    <property type="match status" value="1"/>
</dbReference>
<keyword evidence="3" id="KW-1185">Reference proteome</keyword>
<dbReference type="EMBL" id="CAXIEN010000324">
    <property type="protein sequence ID" value="CAL1293365.1"/>
    <property type="molecule type" value="Genomic_DNA"/>
</dbReference>
<dbReference type="GO" id="GO:0016020">
    <property type="term" value="C:membrane"/>
    <property type="evidence" value="ECO:0007669"/>
    <property type="project" value="TreeGrafter"/>
</dbReference>
<dbReference type="Proteomes" id="UP001497382">
    <property type="component" value="Unassembled WGS sequence"/>
</dbReference>
<dbReference type="Gene3D" id="3.40.525.10">
    <property type="entry name" value="CRAL-TRIO lipid binding domain"/>
    <property type="match status" value="1"/>
</dbReference>
<dbReference type="Gene3D" id="1.10.8.20">
    <property type="entry name" value="N-terminal domain of phosphatidylinositol transfer protein sec14p"/>
    <property type="match status" value="1"/>
</dbReference>
<dbReference type="PANTHER" id="PTHR10174">
    <property type="entry name" value="ALPHA-TOCOPHEROL TRANSFER PROTEIN-RELATED"/>
    <property type="match status" value="1"/>
</dbReference>
<sequence length="287" mass="34048">MSQERIEPECYPIHMNFLPDIFRKKAVKELHETPEKSKELDKLKHLLSNDKTTAGIDFEEDFIRLFLRHNKYDVSKAFPYVRNFVNFRRNYSNLFINIPDEHFATKASTRFISVLPYRCPDGCTLILIELGKWNLDEFSLEDVERMAIFTFLQTLRCPMTQINGFKSIIDFKNTSIKYFRYINPSTLYLLYHVAFKCVPGRYKECHCINGSVVMKFAWTVMKPFLSAKMRQRVVFHSEPESLLNYFPTSILPQQYGGKLNDYHNEDMMRKLNKEHRNFPIGGQPNYF</sequence>
<evidence type="ECO:0000259" key="1">
    <source>
        <dbReference type="PROSITE" id="PS50191"/>
    </source>
</evidence>
<protein>
    <recommendedName>
        <fullName evidence="1">CRAL-TRIO domain-containing protein</fullName>
    </recommendedName>
</protein>
<organism evidence="2 3">
    <name type="scientific">Larinioides sclopetarius</name>
    <dbReference type="NCBI Taxonomy" id="280406"/>
    <lineage>
        <taxon>Eukaryota</taxon>
        <taxon>Metazoa</taxon>
        <taxon>Ecdysozoa</taxon>
        <taxon>Arthropoda</taxon>
        <taxon>Chelicerata</taxon>
        <taxon>Arachnida</taxon>
        <taxon>Araneae</taxon>
        <taxon>Araneomorphae</taxon>
        <taxon>Entelegynae</taxon>
        <taxon>Araneoidea</taxon>
        <taxon>Araneidae</taxon>
        <taxon>Larinioides</taxon>
    </lineage>
</organism>
<dbReference type="InterPro" id="IPR001251">
    <property type="entry name" value="CRAL-TRIO_dom"/>
</dbReference>
<proteinExistence type="predicted"/>